<feature type="chain" id="PRO_5026281990" evidence="2">
    <location>
        <begin position="20"/>
        <end position="620"/>
    </location>
</feature>
<evidence type="ECO:0000313" key="4">
    <source>
        <dbReference type="Proteomes" id="UP000443153"/>
    </source>
</evidence>
<feature type="region of interest" description="Disordered" evidence="1">
    <location>
        <begin position="205"/>
        <end position="224"/>
    </location>
</feature>
<dbReference type="RefSeq" id="WP_154363538.1">
    <property type="nucleotide sequence ID" value="NZ_WKJH01000001.1"/>
</dbReference>
<keyword evidence="4" id="KW-1185">Reference proteome</keyword>
<accession>A0A6I2MLS3</accession>
<evidence type="ECO:0000313" key="3">
    <source>
        <dbReference type="EMBL" id="MRX63104.1"/>
    </source>
</evidence>
<evidence type="ECO:0000256" key="2">
    <source>
        <dbReference type="SAM" id="SignalP"/>
    </source>
</evidence>
<sequence length="620" mass="70778">MRKFVMAVSAFCITVSLTAQDLVSKIPSTASAVVSINGKNLLQLMSLDEFSNSKFGTLLEKELAKDTNGKLETLEDLGLDYDNSFYYFFEMKEGVLTNCFLVPLNSSKGFLSTLRKRNLDKTITEGDISYFQNYSGDTVTMWNENVLMFVMAIDNKIEEDVYGYYDDYQTETVIEEIVEPVEEVTESSEEIQGVDYYNSDAYKKEQEQRKIKRQERREKREARSKEFSKEVLANAKKIISGTYASKSILTNTNYVKSIGKGKQEASVWVNDFATIYEQAIPSYMLGGDFNPYNYMNIDKLYKGVSVAAKLDFDKDQAVLKTEYMMSDEIADLYRPMYNGKINKNFTKYVNEDNLLGYMSLNLSTEGVLKAYPKLATSLFDTNSGETLNESVALGAKIFSMLIDEEEAAKIIRGDMFLALTNLSEKEVTYTDYEYDADFNYKEVEKTKTETIPDFMYMFTSEEQEIFNRLVRIGLKENKLEAMNGVYRLTDVPNSTPFNMYITQKDNTVFFGSSLKDMTAIKSGTFVAKLSGEHKKNITKNASSIYVNGKKIVSEIPVESFPRDLRDKVDFLTSNTEDIKVNFHKIKGNTMKGELIWETPSEGHKNSFVYFIDMIDVLMGK</sequence>
<organism evidence="3 4">
    <name type="scientific">Maribacter luteus</name>
    <dbReference type="NCBI Taxonomy" id="2594478"/>
    <lineage>
        <taxon>Bacteria</taxon>
        <taxon>Pseudomonadati</taxon>
        <taxon>Bacteroidota</taxon>
        <taxon>Flavobacteriia</taxon>
        <taxon>Flavobacteriales</taxon>
        <taxon>Flavobacteriaceae</taxon>
        <taxon>Maribacter</taxon>
    </lineage>
</organism>
<dbReference type="AlphaFoldDB" id="A0A6I2MLS3"/>
<gene>
    <name evidence="3" type="ORF">GJ691_02875</name>
</gene>
<comment type="caution">
    <text evidence="3">The sequence shown here is derived from an EMBL/GenBank/DDBJ whole genome shotgun (WGS) entry which is preliminary data.</text>
</comment>
<evidence type="ECO:0000256" key="1">
    <source>
        <dbReference type="SAM" id="MobiDB-lite"/>
    </source>
</evidence>
<dbReference type="OrthoDB" id="1288644at2"/>
<keyword evidence="2" id="KW-0732">Signal</keyword>
<reference evidence="3 4" key="1">
    <citation type="submission" date="2019-11" db="EMBL/GenBank/DDBJ databases">
        <title>Maribacter lutea sp. nov., a marine bacterium isolated from intertidal sand.</title>
        <authorList>
            <person name="Liu A."/>
        </authorList>
    </citation>
    <scope>NUCLEOTIDE SEQUENCE [LARGE SCALE GENOMIC DNA]</scope>
    <source>
        <strain evidence="3 4">RZ05</strain>
    </source>
</reference>
<protein>
    <submittedName>
        <fullName evidence="3">DUF4836 family protein</fullName>
    </submittedName>
</protein>
<name>A0A6I2MLS3_9FLAO</name>
<dbReference type="Proteomes" id="UP000443153">
    <property type="component" value="Unassembled WGS sequence"/>
</dbReference>
<dbReference type="EMBL" id="WKJH01000001">
    <property type="protein sequence ID" value="MRX63104.1"/>
    <property type="molecule type" value="Genomic_DNA"/>
</dbReference>
<proteinExistence type="predicted"/>
<feature type="signal peptide" evidence="2">
    <location>
        <begin position="1"/>
        <end position="19"/>
    </location>
</feature>